<evidence type="ECO:0000313" key="2">
    <source>
        <dbReference type="EMBL" id="MFC4533089.1"/>
    </source>
</evidence>
<gene>
    <name evidence="2" type="ORF">ACFO60_20135</name>
</gene>
<organism evidence="2 3">
    <name type="scientific">Sphaerisporangium dianthi</name>
    <dbReference type="NCBI Taxonomy" id="1436120"/>
    <lineage>
        <taxon>Bacteria</taxon>
        <taxon>Bacillati</taxon>
        <taxon>Actinomycetota</taxon>
        <taxon>Actinomycetes</taxon>
        <taxon>Streptosporangiales</taxon>
        <taxon>Streptosporangiaceae</taxon>
        <taxon>Sphaerisporangium</taxon>
    </lineage>
</organism>
<protein>
    <submittedName>
        <fullName evidence="2">Tn3 family transposase</fullName>
    </submittedName>
</protein>
<dbReference type="EMBL" id="JBHSFP010000013">
    <property type="protein sequence ID" value="MFC4533089.1"/>
    <property type="molecule type" value="Genomic_DNA"/>
</dbReference>
<evidence type="ECO:0000259" key="1">
    <source>
        <dbReference type="Pfam" id="PF01526"/>
    </source>
</evidence>
<dbReference type="Pfam" id="PF01526">
    <property type="entry name" value="DDE_Tnp_Tn3"/>
    <property type="match status" value="1"/>
</dbReference>
<proteinExistence type="predicted"/>
<dbReference type="RefSeq" id="WP_380842138.1">
    <property type="nucleotide sequence ID" value="NZ_JBHSFP010000013.1"/>
</dbReference>
<reference evidence="3" key="1">
    <citation type="journal article" date="2019" name="Int. J. Syst. Evol. Microbiol.">
        <title>The Global Catalogue of Microorganisms (GCM) 10K type strain sequencing project: providing services to taxonomists for standard genome sequencing and annotation.</title>
        <authorList>
            <consortium name="The Broad Institute Genomics Platform"/>
            <consortium name="The Broad Institute Genome Sequencing Center for Infectious Disease"/>
            <person name="Wu L."/>
            <person name="Ma J."/>
        </authorList>
    </citation>
    <scope>NUCLEOTIDE SEQUENCE [LARGE SCALE GENOMIC DNA]</scope>
    <source>
        <strain evidence="3">CGMCC 4.7132</strain>
    </source>
</reference>
<evidence type="ECO:0000313" key="3">
    <source>
        <dbReference type="Proteomes" id="UP001596004"/>
    </source>
</evidence>
<keyword evidence="3" id="KW-1185">Reference proteome</keyword>
<sequence>MSRHTVRLDRIRAHWADMVRVAGALTTGSVRAYDLIRMLSSDGRTTGLGEAFAHHGRIFKTLHLLQSTPITATGG</sequence>
<dbReference type="Proteomes" id="UP001596004">
    <property type="component" value="Unassembled WGS sequence"/>
</dbReference>
<name>A0ABV9CKR0_9ACTN</name>
<dbReference type="InterPro" id="IPR002513">
    <property type="entry name" value="Tn3_Tnp_DDE_dom"/>
</dbReference>
<comment type="caution">
    <text evidence="2">The sequence shown here is derived from an EMBL/GenBank/DDBJ whole genome shotgun (WGS) entry which is preliminary data.</text>
</comment>
<accession>A0ABV9CKR0</accession>
<feature type="domain" description="Tn3 transposase DDE" evidence="1">
    <location>
        <begin position="3"/>
        <end position="66"/>
    </location>
</feature>